<feature type="compositionally biased region" description="Basic and acidic residues" evidence="2">
    <location>
        <begin position="347"/>
        <end position="363"/>
    </location>
</feature>
<evidence type="ECO:0000313" key="3">
    <source>
        <dbReference type="EMBL" id="CAH3026857.1"/>
    </source>
</evidence>
<sequence>MSSDTMERTLSLGDSREERSLTEWLDLKGRVEEEKFRKLSADLERRRTWKFLKHAEEERKIVQELNNLQRERLRFEREKQLRQRNSFSTSRERRRSICMENKSLAEVGTKLPVNDKSFGASASLAFDPTIAKSSRRQKRSSKQQLTNYRSLRKASKDLSTFNVFPYIEEDDVQRFHKHCKSASRRECRRWGAAWFYAKKEQDLAEDGKRRWTSLLLKFEKEKMRVLGEKGVAFLDDGLDGKCLMDDKNKFGRKASNEKDNEQSFDGAEYLSSSLYQGKDSADNSSENFELSKKDKLTFHKAFGRVSAERVDLADEENSTFHKAHSVLLEQKENSASSVLRPAPTTDLLKEDQKSRRGEVHETPDNGPVDCKRNKSLLKGAGKNNSLKRSKRIRIHATEGREDYNGNVLPRMPAIPELQVDESSSNSSSEKINNLPRRKRSVFLPSLANN</sequence>
<dbReference type="EMBL" id="CALNXI010000424">
    <property type="protein sequence ID" value="CAH3026857.1"/>
    <property type="molecule type" value="Genomic_DNA"/>
</dbReference>
<dbReference type="Proteomes" id="UP001159427">
    <property type="component" value="Unassembled WGS sequence"/>
</dbReference>
<organism evidence="3 4">
    <name type="scientific">Porites evermanni</name>
    <dbReference type="NCBI Taxonomy" id="104178"/>
    <lineage>
        <taxon>Eukaryota</taxon>
        <taxon>Metazoa</taxon>
        <taxon>Cnidaria</taxon>
        <taxon>Anthozoa</taxon>
        <taxon>Hexacorallia</taxon>
        <taxon>Scleractinia</taxon>
        <taxon>Fungiina</taxon>
        <taxon>Poritidae</taxon>
        <taxon>Porites</taxon>
    </lineage>
</organism>
<accession>A0ABN8MB33</accession>
<name>A0ABN8MB33_9CNID</name>
<comment type="caution">
    <text evidence="3">The sequence shown here is derived from an EMBL/GenBank/DDBJ whole genome shotgun (WGS) entry which is preliminary data.</text>
</comment>
<feature type="region of interest" description="Disordered" evidence="2">
    <location>
        <begin position="415"/>
        <end position="449"/>
    </location>
</feature>
<gene>
    <name evidence="3" type="ORF">PEVE_00030089</name>
</gene>
<feature type="coiled-coil region" evidence="1">
    <location>
        <begin position="52"/>
        <end position="85"/>
    </location>
</feature>
<feature type="region of interest" description="Disordered" evidence="2">
    <location>
        <begin position="332"/>
        <end position="387"/>
    </location>
</feature>
<proteinExistence type="predicted"/>
<keyword evidence="1" id="KW-0175">Coiled coil</keyword>
<evidence type="ECO:0000256" key="2">
    <source>
        <dbReference type="SAM" id="MobiDB-lite"/>
    </source>
</evidence>
<keyword evidence="4" id="KW-1185">Reference proteome</keyword>
<evidence type="ECO:0000256" key="1">
    <source>
        <dbReference type="SAM" id="Coils"/>
    </source>
</evidence>
<reference evidence="3 4" key="1">
    <citation type="submission" date="2022-05" db="EMBL/GenBank/DDBJ databases">
        <authorList>
            <consortium name="Genoscope - CEA"/>
            <person name="William W."/>
        </authorList>
    </citation>
    <scope>NUCLEOTIDE SEQUENCE [LARGE SCALE GENOMIC DNA]</scope>
</reference>
<protein>
    <submittedName>
        <fullName evidence="3">Uncharacterized protein</fullName>
    </submittedName>
</protein>
<evidence type="ECO:0000313" key="4">
    <source>
        <dbReference type="Proteomes" id="UP001159427"/>
    </source>
</evidence>